<gene>
    <name evidence="1" type="ORF">Pmar_PMAR016458</name>
</gene>
<sequence>MGQGMVSTVKSVIEEEEEAEFLNKDLSRMAECDTFTIGEQFEISPQKHRESQAHQEQVLALTEAHLDYYQLFCDPSGYRRLYAMNHRTGELVFGQYFLREPQRLTEMAKALSLIHGEAKLPQGMIICKAVPNWFSHFEYYVKNATGRDKFEEWRTNKDKRLSSLQKIALRSQNGEMV</sequence>
<evidence type="ECO:0000313" key="1">
    <source>
        <dbReference type="EMBL" id="EER09526.1"/>
    </source>
</evidence>
<protein>
    <submittedName>
        <fullName evidence="1">Uncharacterized protein</fullName>
    </submittedName>
</protein>
<dbReference type="EMBL" id="GG678232">
    <property type="protein sequence ID" value="EER09526.1"/>
    <property type="molecule type" value="Genomic_DNA"/>
</dbReference>
<name>C5L1B9_PERM5</name>
<organism evidence="2">
    <name type="scientific">Perkinsus marinus (strain ATCC 50983 / TXsc)</name>
    <dbReference type="NCBI Taxonomy" id="423536"/>
    <lineage>
        <taxon>Eukaryota</taxon>
        <taxon>Sar</taxon>
        <taxon>Alveolata</taxon>
        <taxon>Perkinsozoa</taxon>
        <taxon>Perkinsea</taxon>
        <taxon>Perkinsida</taxon>
        <taxon>Perkinsidae</taxon>
        <taxon>Perkinsus</taxon>
    </lineage>
</organism>
<accession>C5L1B9</accession>
<evidence type="ECO:0000313" key="2">
    <source>
        <dbReference type="Proteomes" id="UP000007800"/>
    </source>
</evidence>
<dbReference type="Proteomes" id="UP000007800">
    <property type="component" value="Unassembled WGS sequence"/>
</dbReference>
<reference evidence="1 2" key="1">
    <citation type="submission" date="2008-07" db="EMBL/GenBank/DDBJ databases">
        <authorList>
            <person name="El-Sayed N."/>
            <person name="Caler E."/>
            <person name="Inman J."/>
            <person name="Amedeo P."/>
            <person name="Hass B."/>
            <person name="Wortman J."/>
        </authorList>
    </citation>
    <scope>NUCLEOTIDE SEQUENCE [LARGE SCALE GENOMIC DNA]</scope>
    <source>
        <strain evidence="2">ATCC 50983 / TXsc</strain>
    </source>
</reference>
<dbReference type="GeneID" id="9052422"/>
<dbReference type="InParanoid" id="C5L1B9"/>
<dbReference type="AlphaFoldDB" id="C5L1B9"/>
<keyword evidence="2" id="KW-1185">Reference proteome</keyword>
<dbReference type="RefSeq" id="XP_002777710.1">
    <property type="nucleotide sequence ID" value="XM_002777664.1"/>
</dbReference>
<proteinExistence type="predicted"/>